<evidence type="ECO:0000313" key="2">
    <source>
        <dbReference type="Proteomes" id="UP000271098"/>
    </source>
</evidence>
<dbReference type="EMBL" id="UYRT01014353">
    <property type="protein sequence ID" value="VDK53929.1"/>
    <property type="molecule type" value="Genomic_DNA"/>
</dbReference>
<reference evidence="1 2" key="2">
    <citation type="submission" date="2018-11" db="EMBL/GenBank/DDBJ databases">
        <authorList>
            <consortium name="Pathogen Informatics"/>
        </authorList>
    </citation>
    <scope>NUCLEOTIDE SEQUENCE [LARGE SCALE GENOMIC DNA]</scope>
</reference>
<name>A0A183DBZ1_9BILA</name>
<organism evidence="3">
    <name type="scientific">Gongylonema pulchrum</name>
    <dbReference type="NCBI Taxonomy" id="637853"/>
    <lineage>
        <taxon>Eukaryota</taxon>
        <taxon>Metazoa</taxon>
        <taxon>Ecdysozoa</taxon>
        <taxon>Nematoda</taxon>
        <taxon>Chromadorea</taxon>
        <taxon>Rhabditida</taxon>
        <taxon>Spirurina</taxon>
        <taxon>Spiruromorpha</taxon>
        <taxon>Spiruroidea</taxon>
        <taxon>Gongylonematidae</taxon>
        <taxon>Gongylonema</taxon>
    </lineage>
</organism>
<dbReference type="AlphaFoldDB" id="A0A183DBZ1"/>
<evidence type="ECO:0000313" key="1">
    <source>
        <dbReference type="EMBL" id="VDK53929.1"/>
    </source>
</evidence>
<protein>
    <submittedName>
        <fullName evidence="3">BTB domain-containing protein</fullName>
    </submittedName>
</protein>
<gene>
    <name evidence="1" type="ORF">GPUH_LOCUS6234</name>
</gene>
<dbReference type="Proteomes" id="UP000271098">
    <property type="component" value="Unassembled WGS sequence"/>
</dbReference>
<proteinExistence type="predicted"/>
<keyword evidence="2" id="KW-1185">Reference proteome</keyword>
<reference evidence="3" key="1">
    <citation type="submission" date="2016-06" db="UniProtKB">
        <authorList>
            <consortium name="WormBaseParasite"/>
        </authorList>
    </citation>
    <scope>IDENTIFICATION</scope>
</reference>
<evidence type="ECO:0000313" key="3">
    <source>
        <dbReference type="WBParaSite" id="GPUH_0000624001-mRNA-1"/>
    </source>
</evidence>
<dbReference type="WBParaSite" id="GPUH_0000624001-mRNA-1">
    <property type="protein sequence ID" value="GPUH_0000624001-mRNA-1"/>
    <property type="gene ID" value="GPUH_0000624001"/>
</dbReference>
<sequence length="93" mass="10345">MSLNLPIISGLLPEGKNALIPRTSNLVPDYVSFVVSWLYDKDVGDVETHWTGLNKEPLSMTSVSRVRFDATCRICLQKYRIQALNVCESSAAT</sequence>
<accession>A0A183DBZ1</accession>